<dbReference type="SUPFAM" id="SSF52490">
    <property type="entry name" value="Tubulin nucleotide-binding domain-like"/>
    <property type="match status" value="1"/>
</dbReference>
<dbReference type="GO" id="GO:0006412">
    <property type="term" value="P:translation"/>
    <property type="evidence" value="ECO:0007669"/>
    <property type="project" value="InterPro"/>
</dbReference>
<dbReference type="InterPro" id="IPR006032">
    <property type="entry name" value="Ribosomal_uS12"/>
</dbReference>
<dbReference type="EnsemblPlants" id="OMERI09G09770.2">
    <property type="protein sequence ID" value="OMERI09G09770.2"/>
    <property type="gene ID" value="OMERI09G09770"/>
</dbReference>
<dbReference type="Gramene" id="OMERI09G09770.2">
    <property type="protein sequence ID" value="OMERI09G09770.2"/>
    <property type="gene ID" value="OMERI09G09770"/>
</dbReference>
<dbReference type="InterPro" id="IPR036525">
    <property type="entry name" value="Tubulin/FtsZ_GTPase_sf"/>
</dbReference>
<dbReference type="FunFam" id="2.40.50.140:FF:000007">
    <property type="entry name" value="40S ribosomal protein S23"/>
    <property type="match status" value="1"/>
</dbReference>
<dbReference type="Gene3D" id="2.40.50.140">
    <property type="entry name" value="Nucleic acid-binding proteins"/>
    <property type="match status" value="1"/>
</dbReference>
<sequence>MNLMSNTSSSRETRQEFQELIADSVAETGVSDFFRFVSALDLSSRRCAATRNLSRFYDFSTVSLIGGWAAYSQIFRLPRFNPDNFVFHQSVAGGINWAGAELIDSVHVVRKEVENCDCLQVVLKLSGLILPSMSVEKIAAFVSNDCCLNFIEDNIAGFGRKGHAVGDILGVQFKVVKVSGVSHLPLSRRRT</sequence>
<dbReference type="GO" id="GO:0003735">
    <property type="term" value="F:structural constituent of ribosome"/>
    <property type="evidence" value="ECO:0007669"/>
    <property type="project" value="InterPro"/>
</dbReference>
<keyword evidence="2" id="KW-0689">Ribosomal protein</keyword>
<protein>
    <submittedName>
        <fullName evidence="4">Uncharacterized protein</fullName>
    </submittedName>
</protein>
<proteinExistence type="inferred from homology"/>
<reference evidence="4" key="2">
    <citation type="submission" date="2018-05" db="EMBL/GenBank/DDBJ databases">
        <title>OmerRS3 (Oryza meridionalis Reference Sequence Version 3).</title>
        <authorList>
            <person name="Zhang J."/>
            <person name="Kudrna D."/>
            <person name="Lee S."/>
            <person name="Talag J."/>
            <person name="Welchert J."/>
            <person name="Wing R.A."/>
        </authorList>
    </citation>
    <scope>NUCLEOTIDE SEQUENCE [LARGE SCALE GENOMIC DNA]</scope>
    <source>
        <strain evidence="4">OR44</strain>
    </source>
</reference>
<evidence type="ECO:0000313" key="5">
    <source>
        <dbReference type="Proteomes" id="UP000008021"/>
    </source>
</evidence>
<dbReference type="HOGENOM" id="CLU_1423586_0_0_1"/>
<keyword evidence="5" id="KW-1185">Reference proteome</keyword>
<dbReference type="AlphaFoldDB" id="A0A0E0ESU3"/>
<keyword evidence="3" id="KW-0687">Ribonucleoprotein</keyword>
<evidence type="ECO:0000256" key="1">
    <source>
        <dbReference type="ARBA" id="ARBA00005657"/>
    </source>
</evidence>
<dbReference type="EnsemblPlants" id="OMERI09G09770.1">
    <property type="protein sequence ID" value="OMERI09G09770.1"/>
    <property type="gene ID" value="OMERI09G09770"/>
</dbReference>
<comment type="similarity">
    <text evidence="1">Belongs to the universal ribosomal protein uS12 family.</text>
</comment>
<dbReference type="InterPro" id="IPR012340">
    <property type="entry name" value="NA-bd_OB-fold"/>
</dbReference>
<dbReference type="Gramene" id="OMERI09G09770.1">
    <property type="protein sequence ID" value="OMERI09G09770.1"/>
    <property type="gene ID" value="OMERI09G09770"/>
</dbReference>
<evidence type="ECO:0000256" key="2">
    <source>
        <dbReference type="ARBA" id="ARBA00022980"/>
    </source>
</evidence>
<dbReference type="STRING" id="40149.A0A0E0ESU3"/>
<evidence type="ECO:0000313" key="4">
    <source>
        <dbReference type="EnsemblPlants" id="OMERI09G09770.1"/>
    </source>
</evidence>
<dbReference type="GO" id="GO:1990904">
    <property type="term" value="C:ribonucleoprotein complex"/>
    <property type="evidence" value="ECO:0007669"/>
    <property type="project" value="UniProtKB-KW"/>
</dbReference>
<accession>A0A0E0ESU3</accession>
<reference evidence="4" key="1">
    <citation type="submission" date="2015-04" db="UniProtKB">
        <authorList>
            <consortium name="EnsemblPlants"/>
        </authorList>
    </citation>
    <scope>IDENTIFICATION</scope>
</reference>
<dbReference type="Proteomes" id="UP000008021">
    <property type="component" value="Chromosome 9"/>
</dbReference>
<organism evidence="4">
    <name type="scientific">Oryza meridionalis</name>
    <dbReference type="NCBI Taxonomy" id="40149"/>
    <lineage>
        <taxon>Eukaryota</taxon>
        <taxon>Viridiplantae</taxon>
        <taxon>Streptophyta</taxon>
        <taxon>Embryophyta</taxon>
        <taxon>Tracheophyta</taxon>
        <taxon>Spermatophyta</taxon>
        <taxon>Magnoliopsida</taxon>
        <taxon>Liliopsida</taxon>
        <taxon>Poales</taxon>
        <taxon>Poaceae</taxon>
        <taxon>BOP clade</taxon>
        <taxon>Oryzoideae</taxon>
        <taxon>Oryzeae</taxon>
        <taxon>Oryzinae</taxon>
        <taxon>Oryza</taxon>
    </lineage>
</organism>
<evidence type="ECO:0000256" key="3">
    <source>
        <dbReference type="ARBA" id="ARBA00023274"/>
    </source>
</evidence>
<dbReference type="Pfam" id="PF00164">
    <property type="entry name" value="Ribosom_S12_S23"/>
    <property type="match status" value="1"/>
</dbReference>
<dbReference type="GO" id="GO:0005840">
    <property type="term" value="C:ribosome"/>
    <property type="evidence" value="ECO:0007669"/>
    <property type="project" value="UniProtKB-KW"/>
</dbReference>
<name>A0A0E0ESU3_9ORYZ</name>